<evidence type="ECO:0000313" key="2">
    <source>
        <dbReference type="Proteomes" id="UP000887159"/>
    </source>
</evidence>
<comment type="caution">
    <text evidence="1">The sequence shown here is derived from an EMBL/GenBank/DDBJ whole genome shotgun (WGS) entry which is preliminary data.</text>
</comment>
<name>A0A8X6RZN0_TRICX</name>
<gene>
    <name evidence="1" type="ORF">TNCV_3023211</name>
</gene>
<protein>
    <recommendedName>
        <fullName evidence="3">DUF5641 domain-containing protein</fullName>
    </recommendedName>
</protein>
<proteinExistence type="predicted"/>
<organism evidence="1 2">
    <name type="scientific">Trichonephila clavipes</name>
    <name type="common">Golden silk orbweaver</name>
    <name type="synonym">Nephila clavipes</name>
    <dbReference type="NCBI Taxonomy" id="2585209"/>
    <lineage>
        <taxon>Eukaryota</taxon>
        <taxon>Metazoa</taxon>
        <taxon>Ecdysozoa</taxon>
        <taxon>Arthropoda</taxon>
        <taxon>Chelicerata</taxon>
        <taxon>Arachnida</taxon>
        <taxon>Araneae</taxon>
        <taxon>Araneomorphae</taxon>
        <taxon>Entelegynae</taxon>
        <taxon>Araneoidea</taxon>
        <taxon>Nephilidae</taxon>
        <taxon>Trichonephila</taxon>
    </lineage>
</organism>
<keyword evidence="2" id="KW-1185">Reference proteome</keyword>
<accession>A0A8X6RZN0</accession>
<evidence type="ECO:0008006" key="3">
    <source>
        <dbReference type="Google" id="ProtNLM"/>
    </source>
</evidence>
<sequence>MGALLHACFEGSQENPRSRCSTEPFSGRTLRSPIGSKVQAIDGNPLLRTGNLSLIKDENLPSTKWSTGRITEIFLAPMFHIKARAKSYCHCMVLKANDRRTSCPCHDEFPGPRSDYV</sequence>
<dbReference type="AlphaFoldDB" id="A0A8X6RZN0"/>
<evidence type="ECO:0000313" key="1">
    <source>
        <dbReference type="EMBL" id="GFX99390.1"/>
    </source>
</evidence>
<dbReference type="Proteomes" id="UP000887159">
    <property type="component" value="Unassembled WGS sequence"/>
</dbReference>
<reference evidence="1" key="1">
    <citation type="submission" date="2020-08" db="EMBL/GenBank/DDBJ databases">
        <title>Multicomponent nature underlies the extraordinary mechanical properties of spider dragline silk.</title>
        <authorList>
            <person name="Kono N."/>
            <person name="Nakamura H."/>
            <person name="Mori M."/>
            <person name="Yoshida Y."/>
            <person name="Ohtoshi R."/>
            <person name="Malay A.D."/>
            <person name="Moran D.A.P."/>
            <person name="Tomita M."/>
            <person name="Numata K."/>
            <person name="Arakawa K."/>
        </authorList>
    </citation>
    <scope>NUCLEOTIDE SEQUENCE</scope>
</reference>
<dbReference type="EMBL" id="BMAU01021210">
    <property type="protein sequence ID" value="GFX99390.1"/>
    <property type="molecule type" value="Genomic_DNA"/>
</dbReference>